<evidence type="ECO:0000313" key="3">
    <source>
        <dbReference type="Proteomes" id="UP000000530"/>
    </source>
</evidence>
<accession>A0A0H2X291</accession>
<evidence type="ECO:0000256" key="1">
    <source>
        <dbReference type="SAM" id="Phobius"/>
    </source>
</evidence>
<dbReference type="HOGENOM" id="CLU_2847640_0_0_9"/>
<keyword evidence="1" id="KW-0472">Membrane</keyword>
<keyword evidence="1" id="KW-1133">Transmembrane helix</keyword>
<protein>
    <submittedName>
        <fullName evidence="2">Uncharacterized protein</fullName>
    </submittedName>
</protein>
<dbReference type="SMR" id="A0A0H2X291"/>
<dbReference type="KEGG" id="sac:SACOL2447"/>
<name>A0A0H2X291_STAAC</name>
<sequence>MTNLNYDEDQSRKTAPRSFQFESTLLLFFIYYISILIMTVISRDCHFLVIIPKTPINPVRVADFL</sequence>
<reference evidence="2 3" key="1">
    <citation type="journal article" date="2005" name="J. Bacteriol.">
        <title>Insights on evolution of virulence and resistance from the complete genome analysis of an early methicillin-resistant Staphylococcus aureus strain and a biofilm-producing methicillin-resistant Staphylococcus epidermidis strain.</title>
        <authorList>
            <person name="Gill S.R."/>
            <person name="Fouts D.E."/>
            <person name="Archer G.L."/>
            <person name="Mongodin E.F."/>
            <person name="Deboy R.T."/>
            <person name="Ravel J."/>
            <person name="Paulsen I.T."/>
            <person name="Kolonay J.F."/>
            <person name="Brinkac L."/>
            <person name="Beanan M."/>
            <person name="Dodson R.J."/>
            <person name="Daugherty S.C."/>
            <person name="Madupu R."/>
            <person name="Angiuoli S.V."/>
            <person name="Durkin A.S."/>
            <person name="Haft D.H."/>
            <person name="Vamathevan J."/>
            <person name="Khouri H."/>
            <person name="Utterback T."/>
            <person name="Lee C."/>
            <person name="Dimitrov G."/>
            <person name="Jiang L."/>
            <person name="Qin H."/>
            <person name="Weidman J."/>
            <person name="Tran K."/>
            <person name="Kang K."/>
            <person name="Hance I.R."/>
            <person name="Nelson K.E."/>
            <person name="Fraser C.M."/>
        </authorList>
    </citation>
    <scope>NUCLEOTIDE SEQUENCE [LARGE SCALE GENOMIC DNA]</scope>
    <source>
        <strain evidence="2 3">COL</strain>
    </source>
</reference>
<gene>
    <name evidence="2" type="ordered locus">SACOL2447</name>
</gene>
<organism evidence="2 3">
    <name type="scientific">Staphylococcus aureus (strain COL)</name>
    <dbReference type="NCBI Taxonomy" id="93062"/>
    <lineage>
        <taxon>Bacteria</taxon>
        <taxon>Bacillati</taxon>
        <taxon>Bacillota</taxon>
        <taxon>Bacilli</taxon>
        <taxon>Bacillales</taxon>
        <taxon>Staphylococcaceae</taxon>
        <taxon>Staphylococcus</taxon>
    </lineage>
</organism>
<proteinExistence type="predicted"/>
<feature type="transmembrane region" description="Helical" evidence="1">
    <location>
        <begin position="21"/>
        <end position="41"/>
    </location>
</feature>
<keyword evidence="1" id="KW-0812">Transmembrane</keyword>
<dbReference type="Proteomes" id="UP000000530">
    <property type="component" value="Chromosome"/>
</dbReference>
<dbReference type="AlphaFoldDB" id="A0A0H2X291"/>
<dbReference type="EMBL" id="CP000046">
    <property type="protein sequence ID" value="AAY21141.1"/>
    <property type="molecule type" value="Genomic_DNA"/>
</dbReference>
<evidence type="ECO:0000313" key="2">
    <source>
        <dbReference type="EMBL" id="AAY21141.1"/>
    </source>
</evidence>